<dbReference type="Pfam" id="PF07817">
    <property type="entry name" value="GLE1"/>
    <property type="match status" value="1"/>
</dbReference>
<keyword evidence="6" id="KW-0509">mRNA transport</keyword>
<evidence type="ECO:0000256" key="16">
    <source>
        <dbReference type="ARBA" id="ARBA00031503"/>
    </source>
</evidence>
<dbReference type="GO" id="GO:0031369">
    <property type="term" value="F:translation initiation factor binding"/>
    <property type="evidence" value="ECO:0007669"/>
    <property type="project" value="TreeGrafter"/>
</dbReference>
<keyword evidence="9" id="KW-0175">Coiled coil</keyword>
<evidence type="ECO:0000256" key="1">
    <source>
        <dbReference type="ARBA" id="ARBA00004496"/>
    </source>
</evidence>
<evidence type="ECO:0000313" key="18">
    <source>
        <dbReference type="Proteomes" id="UP000586704"/>
    </source>
</evidence>
<dbReference type="GO" id="GO:0000822">
    <property type="term" value="F:inositol hexakisphosphate binding"/>
    <property type="evidence" value="ECO:0007669"/>
    <property type="project" value="TreeGrafter"/>
</dbReference>
<evidence type="ECO:0000256" key="2">
    <source>
        <dbReference type="ARBA" id="ARBA00004567"/>
    </source>
</evidence>
<dbReference type="AlphaFoldDB" id="A0A7L4NDY5"/>
<dbReference type="OrthoDB" id="420884at2759"/>
<name>A0A7L4NDY5_9AVES</name>
<evidence type="ECO:0000256" key="4">
    <source>
        <dbReference type="ARBA" id="ARBA00022448"/>
    </source>
</evidence>
<evidence type="ECO:0000256" key="5">
    <source>
        <dbReference type="ARBA" id="ARBA00022490"/>
    </source>
</evidence>
<comment type="similarity">
    <text evidence="3">Belongs to the GLE1 family.</text>
</comment>
<keyword evidence="11" id="KW-0539">Nucleus</keyword>
<evidence type="ECO:0000313" key="17">
    <source>
        <dbReference type="EMBL" id="NXY87305.1"/>
    </source>
</evidence>
<evidence type="ECO:0000256" key="13">
    <source>
        <dbReference type="ARBA" id="ARBA00026227"/>
    </source>
</evidence>
<comment type="caution">
    <text evidence="17">The sequence shown here is derived from an EMBL/GenBank/DDBJ whole genome shotgun (WGS) entry which is preliminary data.</text>
</comment>
<feature type="non-terminal residue" evidence="17">
    <location>
        <position position="262"/>
    </location>
</feature>
<evidence type="ECO:0000256" key="7">
    <source>
        <dbReference type="ARBA" id="ARBA00022927"/>
    </source>
</evidence>
<keyword evidence="18" id="KW-1185">Reference proteome</keyword>
<dbReference type="Proteomes" id="UP000586704">
    <property type="component" value="Unassembled WGS sequence"/>
</dbReference>
<dbReference type="InterPro" id="IPR012476">
    <property type="entry name" value="GLE1"/>
</dbReference>
<reference evidence="17 18" key="1">
    <citation type="submission" date="2020-02" db="EMBL/GenBank/DDBJ databases">
        <title>Bird 10,000 Genomes (B10K) Project - Family phase.</title>
        <authorList>
            <person name="Zhang G."/>
        </authorList>
    </citation>
    <scope>NUCLEOTIDE SEQUENCE [LARGE SCALE GENOMIC DNA]</scope>
    <source>
        <strain evidence="17">B10K-DU-013-51</strain>
        <tissue evidence="17">Mixed tissue sample</tissue>
    </source>
</reference>
<keyword evidence="4" id="KW-0813">Transport</keyword>
<dbReference type="GO" id="GO:0044614">
    <property type="term" value="C:nuclear pore cytoplasmic filaments"/>
    <property type="evidence" value="ECO:0007669"/>
    <property type="project" value="TreeGrafter"/>
</dbReference>
<comment type="subcellular location">
    <subcellularLocation>
        <location evidence="1">Cytoplasm</location>
    </subcellularLocation>
    <subcellularLocation>
        <location evidence="2">Nucleus</location>
        <location evidence="2">Nuclear pore complex</location>
    </subcellularLocation>
</comment>
<evidence type="ECO:0000256" key="3">
    <source>
        <dbReference type="ARBA" id="ARBA00011056"/>
    </source>
</evidence>
<keyword evidence="8" id="KW-0811">Translocation</keyword>
<evidence type="ECO:0000256" key="6">
    <source>
        <dbReference type="ARBA" id="ARBA00022816"/>
    </source>
</evidence>
<evidence type="ECO:0000256" key="9">
    <source>
        <dbReference type="ARBA" id="ARBA00023054"/>
    </source>
</evidence>
<keyword evidence="5" id="KW-0963">Cytoplasm</keyword>
<dbReference type="GO" id="GO:0015031">
    <property type="term" value="P:protein transport"/>
    <property type="evidence" value="ECO:0007669"/>
    <property type="project" value="UniProtKB-KW"/>
</dbReference>
<dbReference type="GO" id="GO:0016973">
    <property type="term" value="P:poly(A)+ mRNA export from nucleus"/>
    <property type="evidence" value="ECO:0007669"/>
    <property type="project" value="InterPro"/>
</dbReference>
<evidence type="ECO:0000256" key="12">
    <source>
        <dbReference type="ARBA" id="ARBA00024680"/>
    </source>
</evidence>
<sequence length="262" mass="29888">AGSKLREVFDKISNLLSGKTVYCGNQSASVSQHPQALDFVCYKVAEKFVHQGEEEVAAHHEAAFPIAVVASGIWEAYPRVGDLILATLHRKCPYSVPFYPAFKEGTSMENYQRMLGYQVENSTVDTQDHFLKRMSGMIRLYAAIIQFQWPYGDKQGPHPHGLKYGWRWLAQALNVEPMADVTATVLFDFLEVCGNALMMQYQDQFWKMMVLLQDYYIPRIEEITSSTQKGSLTRLKQFVKTCMEQKTIPLPRGTLPPSFWNS</sequence>
<dbReference type="PANTHER" id="PTHR12960">
    <property type="entry name" value="GLE-1-RELATED"/>
    <property type="match status" value="1"/>
</dbReference>
<organism evidence="17 18">
    <name type="scientific">Ceyx cyanopectus</name>
    <name type="common">Indigo-banded kingfisher</name>
    <dbReference type="NCBI Taxonomy" id="390723"/>
    <lineage>
        <taxon>Eukaryota</taxon>
        <taxon>Metazoa</taxon>
        <taxon>Chordata</taxon>
        <taxon>Craniata</taxon>
        <taxon>Vertebrata</taxon>
        <taxon>Euteleostomi</taxon>
        <taxon>Archelosauria</taxon>
        <taxon>Archosauria</taxon>
        <taxon>Dinosauria</taxon>
        <taxon>Saurischia</taxon>
        <taxon>Theropoda</taxon>
        <taxon>Coelurosauria</taxon>
        <taxon>Aves</taxon>
        <taxon>Neognathae</taxon>
        <taxon>Neoaves</taxon>
        <taxon>Telluraves</taxon>
        <taxon>Coraciimorphae</taxon>
        <taxon>Coraciiformes</taxon>
        <taxon>Alcedinidae</taxon>
        <taxon>Ceyx</taxon>
    </lineage>
</organism>
<proteinExistence type="inferred from homology"/>
<feature type="non-terminal residue" evidence="17">
    <location>
        <position position="1"/>
    </location>
</feature>
<gene>
    <name evidence="17" type="primary">Gle1</name>
    <name evidence="17" type="ORF">CEYCYA_R03608</name>
</gene>
<evidence type="ECO:0000256" key="10">
    <source>
        <dbReference type="ARBA" id="ARBA00023132"/>
    </source>
</evidence>
<dbReference type="GO" id="GO:0005737">
    <property type="term" value="C:cytoplasm"/>
    <property type="evidence" value="ECO:0007669"/>
    <property type="project" value="UniProtKB-SubCell"/>
</dbReference>
<dbReference type="PANTHER" id="PTHR12960:SF0">
    <property type="entry name" value="MRNA EXPORT FACTOR GLE1"/>
    <property type="match status" value="1"/>
</dbReference>
<evidence type="ECO:0000256" key="8">
    <source>
        <dbReference type="ARBA" id="ARBA00023010"/>
    </source>
</evidence>
<comment type="function">
    <text evidence="12">Required for the export of mRNAs containing poly(A) tails from the nucleus into the cytoplasm. May be involved in the terminal step of the mRNA transport through the nuclear pore complex (NPC).</text>
</comment>
<evidence type="ECO:0000256" key="15">
    <source>
        <dbReference type="ARBA" id="ARBA00030897"/>
    </source>
</evidence>
<dbReference type="EMBL" id="VYZU01054599">
    <property type="protein sequence ID" value="NXY87305.1"/>
    <property type="molecule type" value="Genomic_DNA"/>
</dbReference>
<accession>A0A7L4NDY5</accession>
<keyword evidence="10" id="KW-0906">Nuclear pore complex</keyword>
<dbReference type="Gene3D" id="1.25.40.510">
    <property type="entry name" value="GLE1-like"/>
    <property type="match status" value="1"/>
</dbReference>
<evidence type="ECO:0000256" key="14">
    <source>
        <dbReference type="ARBA" id="ARBA00029983"/>
    </source>
</evidence>
<dbReference type="InterPro" id="IPR038506">
    <property type="entry name" value="GLE1-like_sf"/>
</dbReference>
<protein>
    <recommendedName>
        <fullName evidence="13">mRNA export factor GLE1</fullName>
    </recommendedName>
    <alternativeName>
        <fullName evidence="15">GLE1 RNA export mediator</fullName>
    </alternativeName>
    <alternativeName>
        <fullName evidence="16">GLE1-like protein</fullName>
    </alternativeName>
    <alternativeName>
        <fullName evidence="14">Nucleoporin GLE1</fullName>
    </alternativeName>
</protein>
<dbReference type="GO" id="GO:0005543">
    <property type="term" value="F:phospholipid binding"/>
    <property type="evidence" value="ECO:0007669"/>
    <property type="project" value="TreeGrafter"/>
</dbReference>
<evidence type="ECO:0000256" key="11">
    <source>
        <dbReference type="ARBA" id="ARBA00023242"/>
    </source>
</evidence>
<keyword evidence="7" id="KW-0653">Protein transport</keyword>
<dbReference type="FunFam" id="1.25.40.510:FF:000001">
    <property type="entry name" value="Nucleoporin GLE1 isoform 1"/>
    <property type="match status" value="1"/>
</dbReference>